<dbReference type="FunFam" id="3.30.70.590:FF:000003">
    <property type="entry name" value="Poly(A) polymerase"/>
    <property type="match status" value="1"/>
</dbReference>
<evidence type="ECO:0000256" key="15">
    <source>
        <dbReference type="PIRSR" id="PIRSR018425-2"/>
    </source>
</evidence>
<protein>
    <recommendedName>
        <fullName evidence="13">Poly(A) polymerase</fullName>
        <ecNumber evidence="13">2.7.7.19</ecNumber>
    </recommendedName>
</protein>
<keyword evidence="11" id="KW-0464">Manganese</keyword>
<evidence type="ECO:0000256" key="9">
    <source>
        <dbReference type="ARBA" id="ARBA00022842"/>
    </source>
</evidence>
<comment type="similarity">
    <text evidence="3 13">Belongs to the poly(A) polymerase family.</text>
</comment>
<dbReference type="GO" id="GO:0046872">
    <property type="term" value="F:metal ion binding"/>
    <property type="evidence" value="ECO:0007669"/>
    <property type="project" value="UniProtKB-KW"/>
</dbReference>
<dbReference type="SUPFAM" id="SSF81631">
    <property type="entry name" value="PAP/OAS1 substrate-binding domain"/>
    <property type="match status" value="1"/>
</dbReference>
<dbReference type="PANTHER" id="PTHR10682:SF10">
    <property type="entry name" value="POLYNUCLEOTIDE ADENYLYLTRANSFERASE"/>
    <property type="match status" value="1"/>
</dbReference>
<feature type="domain" description="Poly(A) polymerase nucleotidyltransferase" evidence="20">
    <location>
        <begin position="9"/>
        <end position="200"/>
    </location>
</feature>
<keyword evidence="4 13" id="KW-0507">mRNA processing</keyword>
<evidence type="ECO:0000256" key="1">
    <source>
        <dbReference type="ARBA" id="ARBA00001936"/>
    </source>
</evidence>
<dbReference type="Pfam" id="PF04926">
    <property type="entry name" value="PAP_RNA-bind"/>
    <property type="match status" value="1"/>
</dbReference>
<feature type="region of interest" description="Disordered" evidence="17">
    <location>
        <begin position="630"/>
        <end position="650"/>
    </location>
</feature>
<keyword evidence="5 13" id="KW-0808">Transferase</keyword>
<dbReference type="OrthoDB" id="412748at2759"/>
<feature type="binding site" evidence="15">
    <location>
        <position position="101"/>
    </location>
    <ligand>
        <name>Mg(2+)</name>
        <dbReference type="ChEBI" id="CHEBI:18420"/>
        <label>2</label>
        <note>catalytic</note>
    </ligand>
</feature>
<dbReference type="EC" id="2.7.7.19" evidence="13"/>
<accession>A0A507EU86</accession>
<dbReference type="GO" id="GO:0005634">
    <property type="term" value="C:nucleus"/>
    <property type="evidence" value="ECO:0007669"/>
    <property type="project" value="UniProtKB-SubCell"/>
</dbReference>
<keyword evidence="6 15" id="KW-0479">Metal-binding</keyword>
<dbReference type="InterPro" id="IPR011068">
    <property type="entry name" value="NuclTrfase_I-like_C"/>
</dbReference>
<dbReference type="Proteomes" id="UP000320333">
    <property type="component" value="Unassembled WGS sequence"/>
</dbReference>
<evidence type="ECO:0000256" key="5">
    <source>
        <dbReference type="ARBA" id="ARBA00022679"/>
    </source>
</evidence>
<feature type="binding site" evidence="14">
    <location>
        <position position="153"/>
    </location>
    <ligand>
        <name>ATP</name>
        <dbReference type="ChEBI" id="CHEBI:30616"/>
    </ligand>
</feature>
<evidence type="ECO:0000256" key="11">
    <source>
        <dbReference type="ARBA" id="ARBA00023211"/>
    </source>
</evidence>
<dbReference type="Gene3D" id="3.30.70.590">
    <property type="entry name" value="Poly(A) polymerase predicted RNA binding domain"/>
    <property type="match status" value="1"/>
</dbReference>
<comment type="subcellular location">
    <subcellularLocation>
        <location evidence="2 13">Nucleus</location>
    </subcellularLocation>
</comment>
<dbReference type="PANTHER" id="PTHR10682">
    <property type="entry name" value="POLY A POLYMERASE"/>
    <property type="match status" value="1"/>
</dbReference>
<reference evidence="21 22" key="1">
    <citation type="journal article" date="2019" name="Sci. Rep.">
        <title>Comparative genomics of chytrid fungi reveal insights into the obligate biotrophic and pathogenic lifestyle of Synchytrium endobioticum.</title>
        <authorList>
            <person name="van de Vossenberg B.T.L.H."/>
            <person name="Warris S."/>
            <person name="Nguyen H.D.T."/>
            <person name="van Gent-Pelzer M.P.E."/>
            <person name="Joly D.L."/>
            <person name="van de Geest H.C."/>
            <person name="Bonants P.J.M."/>
            <person name="Smith D.S."/>
            <person name="Levesque C.A."/>
            <person name="van der Lee T.A.J."/>
        </authorList>
    </citation>
    <scope>NUCLEOTIDE SEQUENCE [LARGE SCALE GENOMIC DNA]</scope>
    <source>
        <strain evidence="21 22">CBS 675.73</strain>
    </source>
</reference>
<feature type="region of interest" description="Disordered" evidence="17">
    <location>
        <begin position="530"/>
        <end position="600"/>
    </location>
</feature>
<dbReference type="CDD" id="cd05402">
    <property type="entry name" value="NT_PAP_TUTase"/>
    <property type="match status" value="1"/>
</dbReference>
<dbReference type="InterPro" id="IPR048840">
    <property type="entry name" value="PolA_pol_NTPase"/>
</dbReference>
<dbReference type="Gene3D" id="1.10.1410.10">
    <property type="match status" value="1"/>
</dbReference>
<dbReference type="GO" id="GO:0031123">
    <property type="term" value="P:RNA 3'-end processing"/>
    <property type="evidence" value="ECO:0007669"/>
    <property type="project" value="InterPro"/>
</dbReference>
<keyword evidence="16" id="KW-0175">Coiled coil</keyword>
<feature type="domain" description="Poly(A) polymerase central" evidence="19">
    <location>
        <begin position="205"/>
        <end position="351"/>
    </location>
</feature>
<dbReference type="InterPro" id="IPR043519">
    <property type="entry name" value="NT_sf"/>
</dbReference>
<sequence>MSKTSKYPGVTAPMSLAMPTPAEEAMSASLVQLLQERDQYETEEEAQKREVVLTKLDAIFKEFVRHISQKRSLPDSIDAGGKIFTFGSYRLGVHGKASDIDTLCVAPKHVQRDDFFTDMVDMLKERKEVTDLSAVTDAYVPVIKFCFSGIEIDLLCARLALPTVPDDLELADDNLLKNLDDRCVRSLNGSRVTDEILRLVPNVDSFRTALRCIKLWAKQRAIYSNAMGFFGGVAWAIAVARICQLYPHASPGIIVNKFFYLMMIWNWPNPVILKQIEEGPLPNLKVWNPRANQSDKAHRMPIITPAYPSMCSTHNVTQSTFSITMEEFKRGYEISDKIIGKTKTWADLMEKHDFFQRYKYYLQIITSCATQGTHLLWSGFVESRLRQLVMKLEMLEFVAIAHPYIKSIQKITPCQSQSEAIAVAEGKTLPANDPATANSTVPTIPVPSAPTSTSNEENADPSAAPPLTVYTTTFYIGLQIAPKDPNSNVARKVDISRPTNEFVALVKSWDKFEVQSMGIVVSHIKSSQLPSELAGERDLAKSKKRPRAAKGVTPAVDRAVKRVKTEEEEKNDASSAAATPDSNFGDGLSSTSADAVAPSEKTVNGVTDTIKEETVLSNQATAAGDASVVTPKLEEEPTVSASKITPNYAGLGGTTGFQQLRGGITVKLTPGASSNSSAG</sequence>
<comment type="cofactor">
    <cofactor evidence="1">
        <name>Mn(2+)</name>
        <dbReference type="ChEBI" id="CHEBI:29035"/>
    </cofactor>
</comment>
<dbReference type="FunFam" id="1.10.1410.10:FF:000001">
    <property type="entry name" value="Putative poly(A) polymerase gamma"/>
    <property type="match status" value="1"/>
</dbReference>
<comment type="function">
    <text evidence="13">Polymerase that creates the 3'-poly(A) tail of mRNA's.</text>
</comment>
<name>A0A507EU86_9FUNG</name>
<dbReference type="InterPro" id="IPR014492">
    <property type="entry name" value="PolyA_polymerase"/>
</dbReference>
<dbReference type="GO" id="GO:1990817">
    <property type="term" value="F:poly(A) RNA polymerase activity"/>
    <property type="evidence" value="ECO:0007669"/>
    <property type="project" value="UniProtKB-UniRule"/>
</dbReference>
<evidence type="ECO:0000256" key="7">
    <source>
        <dbReference type="ARBA" id="ARBA00022741"/>
    </source>
</evidence>
<dbReference type="Pfam" id="PF04928">
    <property type="entry name" value="PAP_central"/>
    <property type="match status" value="1"/>
</dbReference>
<keyword evidence="12 13" id="KW-0539">Nucleus</keyword>
<dbReference type="FunFam" id="3.30.460.10:FF:000002">
    <property type="entry name" value="Poly(A) polymerase alpha, putative"/>
    <property type="match status" value="1"/>
</dbReference>
<evidence type="ECO:0000256" key="6">
    <source>
        <dbReference type="ARBA" id="ARBA00022723"/>
    </source>
</evidence>
<dbReference type="InterPro" id="IPR007012">
    <property type="entry name" value="PolA_pol_cen_dom"/>
</dbReference>
<keyword evidence="7 13" id="KW-0547">Nucleotide-binding</keyword>
<feature type="coiled-coil region" evidence="16">
    <location>
        <begin position="23"/>
        <end position="50"/>
    </location>
</feature>
<evidence type="ECO:0000256" key="14">
    <source>
        <dbReference type="PIRSR" id="PIRSR018425-1"/>
    </source>
</evidence>
<dbReference type="AlphaFoldDB" id="A0A507EU86"/>
<evidence type="ECO:0000256" key="17">
    <source>
        <dbReference type="SAM" id="MobiDB-lite"/>
    </source>
</evidence>
<dbReference type="Gene3D" id="3.30.460.10">
    <property type="entry name" value="Beta Polymerase, domain 2"/>
    <property type="match status" value="1"/>
</dbReference>
<feature type="domain" description="Poly(A) polymerase RNA-binding" evidence="18">
    <location>
        <begin position="353"/>
        <end position="537"/>
    </location>
</feature>
<evidence type="ECO:0000259" key="19">
    <source>
        <dbReference type="Pfam" id="PF04928"/>
    </source>
</evidence>
<feature type="compositionally biased region" description="Polar residues" evidence="17">
    <location>
        <begin position="573"/>
        <end position="593"/>
    </location>
</feature>
<evidence type="ECO:0000259" key="20">
    <source>
        <dbReference type="Pfam" id="PF20750"/>
    </source>
</evidence>
<dbReference type="InterPro" id="IPR007010">
    <property type="entry name" value="PolA_pol_RNA-bd_dom"/>
</dbReference>
<dbReference type="SUPFAM" id="SSF81301">
    <property type="entry name" value="Nucleotidyltransferase"/>
    <property type="match status" value="1"/>
</dbReference>
<evidence type="ECO:0000256" key="16">
    <source>
        <dbReference type="SAM" id="Coils"/>
    </source>
</evidence>
<feature type="binding site" evidence="15">
    <location>
        <position position="99"/>
    </location>
    <ligand>
        <name>Mg(2+)</name>
        <dbReference type="ChEBI" id="CHEBI:18420"/>
        <label>2</label>
        <note>catalytic</note>
    </ligand>
</feature>
<keyword evidence="8 13" id="KW-0067">ATP-binding</keyword>
<feature type="binding site" evidence="15">
    <location>
        <position position="101"/>
    </location>
    <ligand>
        <name>Mg(2+)</name>
        <dbReference type="ChEBI" id="CHEBI:18420"/>
        <label>1</label>
        <note>catalytic</note>
    </ligand>
</feature>
<feature type="binding site" evidence="14">
    <location>
        <begin position="232"/>
        <end position="233"/>
    </location>
    <ligand>
        <name>ATP</name>
        <dbReference type="ChEBI" id="CHEBI:30616"/>
    </ligand>
</feature>
<keyword evidence="22" id="KW-1185">Reference proteome</keyword>
<dbReference type="EMBL" id="QEAP01000385">
    <property type="protein sequence ID" value="TPX67639.1"/>
    <property type="molecule type" value="Genomic_DNA"/>
</dbReference>
<feature type="compositionally biased region" description="Basic and acidic residues" evidence="17">
    <location>
        <begin position="558"/>
        <end position="567"/>
    </location>
</feature>
<feature type="binding site" evidence="15">
    <location>
        <position position="153"/>
    </location>
    <ligand>
        <name>Mg(2+)</name>
        <dbReference type="ChEBI" id="CHEBI:18420"/>
        <label>2</label>
        <note>catalytic</note>
    </ligand>
</feature>
<feature type="binding site" evidence="14">
    <location>
        <position position="214"/>
    </location>
    <ligand>
        <name>ATP</name>
        <dbReference type="ChEBI" id="CHEBI:30616"/>
    </ligand>
</feature>
<evidence type="ECO:0000313" key="22">
    <source>
        <dbReference type="Proteomes" id="UP000320333"/>
    </source>
</evidence>
<evidence type="ECO:0000256" key="10">
    <source>
        <dbReference type="ARBA" id="ARBA00022884"/>
    </source>
</evidence>
<feature type="binding site" evidence="14">
    <location>
        <position position="223"/>
    </location>
    <ligand>
        <name>ATP</name>
        <dbReference type="ChEBI" id="CHEBI:30616"/>
    </ligand>
</feature>
<dbReference type="PIRSF" id="PIRSF018425">
    <property type="entry name" value="PolyA_polymerase"/>
    <property type="match status" value="1"/>
</dbReference>
<evidence type="ECO:0000256" key="2">
    <source>
        <dbReference type="ARBA" id="ARBA00004123"/>
    </source>
</evidence>
<comment type="caution">
    <text evidence="21">The sequence shown here is derived from an EMBL/GenBank/DDBJ whole genome shotgun (WGS) entry which is preliminary data.</text>
</comment>
<evidence type="ECO:0000313" key="21">
    <source>
        <dbReference type="EMBL" id="TPX67639.1"/>
    </source>
</evidence>
<comment type="catalytic activity">
    <reaction evidence="13">
        <text>RNA(n) + ATP = RNA(n)-3'-adenine ribonucleotide + diphosphate</text>
        <dbReference type="Rhea" id="RHEA:11332"/>
        <dbReference type="Rhea" id="RHEA-COMP:14527"/>
        <dbReference type="Rhea" id="RHEA-COMP:17347"/>
        <dbReference type="ChEBI" id="CHEBI:30616"/>
        <dbReference type="ChEBI" id="CHEBI:33019"/>
        <dbReference type="ChEBI" id="CHEBI:140395"/>
        <dbReference type="ChEBI" id="CHEBI:173115"/>
        <dbReference type="EC" id="2.7.7.19"/>
    </reaction>
</comment>
<dbReference type="SUPFAM" id="SSF55003">
    <property type="entry name" value="PAP/Archaeal CCA-adding enzyme, C-terminal domain"/>
    <property type="match status" value="1"/>
</dbReference>
<dbReference type="GO" id="GO:0006397">
    <property type="term" value="P:mRNA processing"/>
    <property type="evidence" value="ECO:0007669"/>
    <property type="project" value="UniProtKB-KW"/>
</dbReference>
<feature type="binding site" evidence="15">
    <location>
        <position position="99"/>
    </location>
    <ligand>
        <name>Mg(2+)</name>
        <dbReference type="ChEBI" id="CHEBI:18420"/>
        <label>1</label>
        <note>catalytic</note>
    </ligand>
</feature>
<dbReference type="Pfam" id="PF20750">
    <property type="entry name" value="PAP_NTPase"/>
    <property type="match status" value="1"/>
</dbReference>
<gene>
    <name evidence="21" type="ORF">CcCBS67573_g07418</name>
</gene>
<feature type="region of interest" description="Disordered" evidence="17">
    <location>
        <begin position="432"/>
        <end position="464"/>
    </location>
</feature>
<evidence type="ECO:0000256" key="3">
    <source>
        <dbReference type="ARBA" id="ARBA00010912"/>
    </source>
</evidence>
<evidence type="ECO:0000256" key="12">
    <source>
        <dbReference type="ARBA" id="ARBA00023242"/>
    </source>
</evidence>
<feature type="binding site" evidence="14">
    <location>
        <begin position="99"/>
        <end position="101"/>
    </location>
    <ligand>
        <name>ATP</name>
        <dbReference type="ChEBI" id="CHEBI:30616"/>
    </ligand>
</feature>
<dbReference type="GO" id="GO:0003723">
    <property type="term" value="F:RNA binding"/>
    <property type="evidence" value="ECO:0007669"/>
    <property type="project" value="UniProtKB-UniRule"/>
</dbReference>
<organism evidence="21 22">
    <name type="scientific">Chytriomyces confervae</name>
    <dbReference type="NCBI Taxonomy" id="246404"/>
    <lineage>
        <taxon>Eukaryota</taxon>
        <taxon>Fungi</taxon>
        <taxon>Fungi incertae sedis</taxon>
        <taxon>Chytridiomycota</taxon>
        <taxon>Chytridiomycota incertae sedis</taxon>
        <taxon>Chytridiomycetes</taxon>
        <taxon>Chytridiales</taxon>
        <taxon>Chytriomycetaceae</taxon>
        <taxon>Chytriomyces</taxon>
    </lineage>
</organism>
<dbReference type="GO" id="GO:0005524">
    <property type="term" value="F:ATP binding"/>
    <property type="evidence" value="ECO:0007669"/>
    <property type="project" value="UniProtKB-UniRule"/>
</dbReference>
<proteinExistence type="inferred from homology"/>
<feature type="binding site" evidence="14">
    <location>
        <begin position="86"/>
        <end position="88"/>
    </location>
    <ligand>
        <name>ATP</name>
        <dbReference type="ChEBI" id="CHEBI:30616"/>
    </ligand>
</feature>
<evidence type="ECO:0000256" key="4">
    <source>
        <dbReference type="ARBA" id="ARBA00022664"/>
    </source>
</evidence>
<keyword evidence="10" id="KW-0694">RNA-binding</keyword>
<evidence type="ECO:0000256" key="8">
    <source>
        <dbReference type="ARBA" id="ARBA00022840"/>
    </source>
</evidence>
<comment type="cofactor">
    <cofactor evidence="15">
        <name>Mg(2+)</name>
        <dbReference type="ChEBI" id="CHEBI:18420"/>
    </cofactor>
    <text evidence="15">Binds 2 magnesium ions. Also active with manganese.</text>
</comment>
<evidence type="ECO:0000256" key="13">
    <source>
        <dbReference type="PIRNR" id="PIRNR018425"/>
    </source>
</evidence>
<evidence type="ECO:0000259" key="18">
    <source>
        <dbReference type="Pfam" id="PF04926"/>
    </source>
</evidence>
<keyword evidence="9 15" id="KW-0460">Magnesium</keyword>
<dbReference type="STRING" id="246404.A0A507EU86"/>